<feature type="transmembrane region" description="Helical" evidence="1">
    <location>
        <begin position="145"/>
        <end position="164"/>
    </location>
</feature>
<dbReference type="Pfam" id="PF04982">
    <property type="entry name" value="TM_HPP"/>
    <property type="match status" value="1"/>
</dbReference>
<dbReference type="EMBL" id="JAUKUA010000007">
    <property type="protein sequence ID" value="KAK0704385.1"/>
    <property type="molecule type" value="Genomic_DNA"/>
</dbReference>
<reference evidence="3" key="1">
    <citation type="submission" date="2023-06" db="EMBL/GenBank/DDBJ databases">
        <title>Genome-scale phylogeny and comparative genomics of the fungal order Sordariales.</title>
        <authorList>
            <consortium name="Lawrence Berkeley National Laboratory"/>
            <person name="Hensen N."/>
            <person name="Bonometti L."/>
            <person name="Westerberg I."/>
            <person name="Brannstrom I.O."/>
            <person name="Guillou S."/>
            <person name="Cros-Aarteil S."/>
            <person name="Calhoun S."/>
            <person name="Haridas S."/>
            <person name="Kuo A."/>
            <person name="Mondo S."/>
            <person name="Pangilinan J."/>
            <person name="Riley R."/>
            <person name="Labutti K."/>
            <person name="Andreopoulos B."/>
            <person name="Lipzen A."/>
            <person name="Chen C."/>
            <person name="Yanf M."/>
            <person name="Daum C."/>
            <person name="Ng V."/>
            <person name="Clum A."/>
            <person name="Steindorff A."/>
            <person name="Ohm R."/>
            <person name="Martin F."/>
            <person name="Silar P."/>
            <person name="Natvig D."/>
            <person name="Lalanne C."/>
            <person name="Gautier V."/>
            <person name="Ament-Velasquez S.L."/>
            <person name="Kruys A."/>
            <person name="Hutchinson M.I."/>
            <person name="Powell A.J."/>
            <person name="Barry K."/>
            <person name="Miller A.N."/>
            <person name="Grigoriev I.V."/>
            <person name="Debuchy R."/>
            <person name="Gladieux P."/>
            <person name="Thoren M.H."/>
            <person name="Johannesson H."/>
        </authorList>
    </citation>
    <scope>NUCLEOTIDE SEQUENCE</scope>
    <source>
        <strain evidence="3">SMH4607-1</strain>
    </source>
</reference>
<dbReference type="Proteomes" id="UP001172102">
    <property type="component" value="Unassembled WGS sequence"/>
</dbReference>
<organism evidence="3 4">
    <name type="scientific">Lasiosphaeris hirsuta</name>
    <dbReference type="NCBI Taxonomy" id="260670"/>
    <lineage>
        <taxon>Eukaryota</taxon>
        <taxon>Fungi</taxon>
        <taxon>Dikarya</taxon>
        <taxon>Ascomycota</taxon>
        <taxon>Pezizomycotina</taxon>
        <taxon>Sordariomycetes</taxon>
        <taxon>Sordariomycetidae</taxon>
        <taxon>Sordariales</taxon>
        <taxon>Lasiosphaeriaceae</taxon>
        <taxon>Lasiosphaeris</taxon>
    </lineage>
</organism>
<comment type="caution">
    <text evidence="3">The sequence shown here is derived from an EMBL/GenBank/DDBJ whole genome shotgun (WGS) entry which is preliminary data.</text>
</comment>
<proteinExistence type="predicted"/>
<keyword evidence="1" id="KW-1133">Transmembrane helix</keyword>
<evidence type="ECO:0000259" key="2">
    <source>
        <dbReference type="Pfam" id="PF04982"/>
    </source>
</evidence>
<feature type="domain" description="HPP transmembrane region" evidence="2">
    <location>
        <begin position="55"/>
        <end position="214"/>
    </location>
</feature>
<accession>A0AA39ZVM5</accession>
<dbReference type="PANTHER" id="PTHR33741">
    <property type="entry name" value="TRANSMEMBRANE PROTEIN DDB_G0269096-RELATED"/>
    <property type="match status" value="1"/>
</dbReference>
<feature type="transmembrane region" description="Helical" evidence="1">
    <location>
        <begin position="57"/>
        <end position="77"/>
    </location>
</feature>
<keyword evidence="4" id="KW-1185">Reference proteome</keyword>
<dbReference type="PANTHER" id="PTHR33741:SF5">
    <property type="entry name" value="TRANSMEMBRANE PROTEIN DDB_G0269096-RELATED"/>
    <property type="match status" value="1"/>
</dbReference>
<feature type="transmembrane region" description="Helical" evidence="1">
    <location>
        <begin position="116"/>
        <end position="133"/>
    </location>
</feature>
<evidence type="ECO:0000313" key="3">
    <source>
        <dbReference type="EMBL" id="KAK0704385.1"/>
    </source>
</evidence>
<gene>
    <name evidence="3" type="ORF">B0H67DRAFT_499469</name>
</gene>
<feature type="transmembrane region" description="Helical" evidence="1">
    <location>
        <begin position="84"/>
        <end position="104"/>
    </location>
</feature>
<sequence length="304" mass="32872">MATAAPPPGPRLRWHLDLDRYLNPFLPASVLPRLPSAVAHFLGYRTPGQPPRPLGNLLVVFWTFIGIFSSLTIIGAVGQEIHSFRNVPTIIGSFGAAAVLDFYAIESPLAQPRNTFVGQTISAVIGIGVCKLFQLSARFEQVRWIAGSLACAVATTVMGLVGAVHPPAGATALMAVMDDSVVALGWFFLAPVLFGSAMMLSIALLINNIQRRFPYYWWSPGPTGTFWHVEEIEGSGKQSIGTDSMFETNMDRPGSGLGDLEIQAKFGFVEGSKLVVTKGLVQVPSGVYLSDEERVVLDKLSRRL</sequence>
<dbReference type="InterPro" id="IPR058581">
    <property type="entry name" value="TM_HPP"/>
</dbReference>
<keyword evidence="1" id="KW-0812">Transmembrane</keyword>
<protein>
    <submittedName>
        <fullName evidence="3">HPP family-domain-containing protein</fullName>
    </submittedName>
</protein>
<evidence type="ECO:0000313" key="4">
    <source>
        <dbReference type="Proteomes" id="UP001172102"/>
    </source>
</evidence>
<keyword evidence="1" id="KW-0472">Membrane</keyword>
<evidence type="ECO:0000256" key="1">
    <source>
        <dbReference type="SAM" id="Phobius"/>
    </source>
</evidence>
<feature type="transmembrane region" description="Helical" evidence="1">
    <location>
        <begin position="184"/>
        <end position="206"/>
    </location>
</feature>
<dbReference type="AlphaFoldDB" id="A0AA39ZVM5"/>
<dbReference type="InterPro" id="IPR007065">
    <property type="entry name" value="HPP"/>
</dbReference>
<name>A0AA39ZVM5_9PEZI</name>